<feature type="coiled-coil region" evidence="10">
    <location>
        <begin position="487"/>
        <end position="533"/>
    </location>
</feature>
<evidence type="ECO:0000259" key="14">
    <source>
        <dbReference type="PROSITE" id="PS50053"/>
    </source>
</evidence>
<dbReference type="SUPFAM" id="SSF54236">
    <property type="entry name" value="Ubiquitin-like"/>
    <property type="match status" value="1"/>
</dbReference>
<accession>A0AB34FYS0</accession>
<dbReference type="Gene3D" id="3.10.20.90">
    <property type="entry name" value="Phosphatidylinositol 3-kinase Catalytic Subunit, Chain A, domain 1"/>
    <property type="match status" value="1"/>
</dbReference>
<dbReference type="CDD" id="cd05479">
    <property type="entry name" value="RP_DDI"/>
    <property type="match status" value="1"/>
</dbReference>
<dbReference type="Gene3D" id="1.10.8.10">
    <property type="entry name" value="DNA helicase RuvA subunit, C-terminal domain"/>
    <property type="match status" value="1"/>
</dbReference>
<dbReference type="PANTHER" id="PTHR12917:SF1">
    <property type="entry name" value="AT13091P"/>
    <property type="match status" value="1"/>
</dbReference>
<evidence type="ECO:0000256" key="11">
    <source>
        <dbReference type="SAM" id="MobiDB-lite"/>
    </source>
</evidence>
<dbReference type="EMBL" id="JAQHRD010000002">
    <property type="protein sequence ID" value="KAJ6444490.1"/>
    <property type="molecule type" value="Genomic_DNA"/>
</dbReference>
<keyword evidence="16" id="KW-1185">Reference proteome</keyword>
<keyword evidence="8" id="KW-0064">Aspartyl protease</keyword>
<evidence type="ECO:0000256" key="3">
    <source>
        <dbReference type="ARBA" id="ARBA00009136"/>
    </source>
</evidence>
<dbReference type="CDD" id="cd01796">
    <property type="entry name" value="Ubl_Ddi1_like"/>
    <property type="match status" value="1"/>
</dbReference>
<proteinExistence type="inferred from homology"/>
<evidence type="ECO:0000256" key="12">
    <source>
        <dbReference type="SAM" id="SignalP"/>
    </source>
</evidence>
<evidence type="ECO:0000256" key="8">
    <source>
        <dbReference type="ARBA" id="ARBA00022750"/>
    </source>
</evidence>
<dbReference type="InterPro" id="IPR029071">
    <property type="entry name" value="Ubiquitin-like_domsf"/>
</dbReference>
<evidence type="ECO:0000256" key="6">
    <source>
        <dbReference type="ARBA" id="ARBA00022490"/>
    </source>
</evidence>
<feature type="chain" id="PRO_5044316315" description="DNA damage-inducible protein 1" evidence="12">
    <location>
        <begin position="22"/>
        <end position="774"/>
    </location>
</feature>
<dbReference type="Proteomes" id="UP001163105">
    <property type="component" value="Unassembled WGS sequence"/>
</dbReference>
<dbReference type="InterPro" id="IPR021109">
    <property type="entry name" value="Peptidase_aspartic_dom_sf"/>
</dbReference>
<evidence type="ECO:0000313" key="15">
    <source>
        <dbReference type="EMBL" id="KAJ6444490.1"/>
    </source>
</evidence>
<gene>
    <name evidence="15" type="primary">DDI1</name>
    <name evidence="15" type="ORF">O9K51_02884</name>
</gene>
<dbReference type="InterPro" id="IPR009060">
    <property type="entry name" value="UBA-like_sf"/>
</dbReference>
<dbReference type="SUPFAM" id="SSF50630">
    <property type="entry name" value="Acid proteases"/>
    <property type="match status" value="1"/>
</dbReference>
<comment type="subcellular location">
    <subcellularLocation>
        <location evidence="2">Cytoplasm</location>
    </subcellularLocation>
</comment>
<dbReference type="AlphaFoldDB" id="A0AB34FYS0"/>
<feature type="signal peptide" evidence="12">
    <location>
        <begin position="1"/>
        <end position="21"/>
    </location>
</feature>
<dbReference type="SUPFAM" id="SSF46934">
    <property type="entry name" value="UBA-like"/>
    <property type="match status" value="1"/>
</dbReference>
<protein>
    <recommendedName>
        <fullName evidence="5">DNA damage-inducible protein 1</fullName>
    </recommendedName>
</protein>
<dbReference type="GO" id="GO:0006508">
    <property type="term" value="P:proteolysis"/>
    <property type="evidence" value="ECO:0007669"/>
    <property type="project" value="UniProtKB-KW"/>
</dbReference>
<evidence type="ECO:0000256" key="10">
    <source>
        <dbReference type="SAM" id="Coils"/>
    </source>
</evidence>
<reference evidence="15" key="1">
    <citation type="submission" date="2023-01" db="EMBL/GenBank/DDBJ databases">
        <title>The growth and conidiation of Purpureocillium lavendulum are regulated by nitrogen source and histone H3K14 acetylation.</title>
        <authorList>
            <person name="Tang P."/>
            <person name="Han J."/>
            <person name="Zhang C."/>
            <person name="Tang P."/>
            <person name="Qi F."/>
            <person name="Zhang K."/>
            <person name="Liang L."/>
        </authorList>
    </citation>
    <scope>NUCLEOTIDE SEQUENCE</scope>
    <source>
        <strain evidence="15">YMF1.00683</strain>
    </source>
</reference>
<comment type="subunit">
    <text evidence="4">Binds ubiquitin and polyubiquitinated proteins.</text>
</comment>
<dbReference type="InterPro" id="IPR000626">
    <property type="entry name" value="Ubiquitin-like_dom"/>
</dbReference>
<dbReference type="SMART" id="SM00213">
    <property type="entry name" value="UBQ"/>
    <property type="match status" value="1"/>
</dbReference>
<evidence type="ECO:0000256" key="5">
    <source>
        <dbReference type="ARBA" id="ARBA00021491"/>
    </source>
</evidence>
<feature type="domain" description="UBA" evidence="13">
    <location>
        <begin position="735"/>
        <end position="774"/>
    </location>
</feature>
<dbReference type="GO" id="GO:0004190">
    <property type="term" value="F:aspartic-type endopeptidase activity"/>
    <property type="evidence" value="ECO:0007669"/>
    <property type="project" value="UniProtKB-KW"/>
</dbReference>
<feature type="compositionally biased region" description="Low complexity" evidence="11">
    <location>
        <begin position="698"/>
        <end position="718"/>
    </location>
</feature>
<dbReference type="Pfam" id="PF09668">
    <property type="entry name" value="Asp_protease"/>
    <property type="match status" value="1"/>
</dbReference>
<organism evidence="15 16">
    <name type="scientific">Purpureocillium lavendulum</name>
    <dbReference type="NCBI Taxonomy" id="1247861"/>
    <lineage>
        <taxon>Eukaryota</taxon>
        <taxon>Fungi</taxon>
        <taxon>Dikarya</taxon>
        <taxon>Ascomycota</taxon>
        <taxon>Pezizomycotina</taxon>
        <taxon>Sordariomycetes</taxon>
        <taxon>Hypocreomycetidae</taxon>
        <taxon>Hypocreales</taxon>
        <taxon>Ophiocordycipitaceae</taxon>
        <taxon>Purpureocillium</taxon>
    </lineage>
</organism>
<evidence type="ECO:0000256" key="7">
    <source>
        <dbReference type="ARBA" id="ARBA00022670"/>
    </source>
</evidence>
<evidence type="ECO:0000256" key="9">
    <source>
        <dbReference type="ARBA" id="ARBA00022801"/>
    </source>
</evidence>
<dbReference type="GO" id="GO:0005737">
    <property type="term" value="C:cytoplasm"/>
    <property type="evidence" value="ECO:0007669"/>
    <property type="project" value="UniProtKB-SubCell"/>
</dbReference>
<dbReference type="PANTHER" id="PTHR12917">
    <property type="entry name" value="ASPARTYL PROTEASE DDI-RELATED"/>
    <property type="match status" value="1"/>
</dbReference>
<comment type="function">
    <text evidence="1">Probable aspartic protease. May be involved in the regulation of exocytosis. Acts as a linker between the 19S proteasome and polyubiquitinated proteins via UBA domain interactions with ubiquitin for their subsequent degradation. Required for S-phase checkpoint control.</text>
</comment>
<keyword evidence="7" id="KW-0645">Protease</keyword>
<dbReference type="Pfam" id="PF00627">
    <property type="entry name" value="UBA"/>
    <property type="match status" value="1"/>
</dbReference>
<dbReference type="InterPro" id="IPR019103">
    <property type="entry name" value="Peptidase_aspartic_DDI1-type"/>
</dbReference>
<evidence type="ECO:0000256" key="4">
    <source>
        <dbReference type="ARBA" id="ARBA00011128"/>
    </source>
</evidence>
<evidence type="ECO:0000313" key="16">
    <source>
        <dbReference type="Proteomes" id="UP001163105"/>
    </source>
</evidence>
<dbReference type="Pfam" id="PF00240">
    <property type="entry name" value="ubiquitin"/>
    <property type="match status" value="1"/>
</dbReference>
<dbReference type="InterPro" id="IPR033882">
    <property type="entry name" value="DDI1_N"/>
</dbReference>
<evidence type="ECO:0000259" key="13">
    <source>
        <dbReference type="PROSITE" id="PS50030"/>
    </source>
</evidence>
<feature type="domain" description="Ubiquitin-like" evidence="14">
    <location>
        <begin position="329"/>
        <end position="409"/>
    </location>
</feature>
<keyword evidence="10" id="KW-0175">Coiled coil</keyword>
<dbReference type="Gene3D" id="2.40.70.10">
    <property type="entry name" value="Acid Proteases"/>
    <property type="match status" value="1"/>
</dbReference>
<name>A0AB34FYS0_9HYPO</name>
<feature type="compositionally biased region" description="Low complexity" evidence="11">
    <location>
        <begin position="725"/>
        <end position="737"/>
    </location>
</feature>
<sequence>MMVSFGCCLLVGAAMSGICCASSGAWRDKTSGDLLNLYRVQVNSILGAATQGTLCYNDYIAKVKGAKQQPPRDALMTIIHDCRVLSGTAWLSLRSAQRTAQHPLFKKEGLITKGLPDVLDTRQKHQGPHTKNLQSRLAELENVTEAAFGAYEAAREAKAKVLNELKKASEFRQINVSRLDVKMHKMPDGGMQMAVLGVAVAGVAVAGVITYEPFVEAAIETATAIESLDDAVTRLGETTVEISQLARQDPLSVQVGMAARLRDEKVLARRLLNVADQKLTAQQQIVQEVSVEEQVEAAIVSQGAWYQIQDAHVIIERAAIWHIWFKQRITLSIYNPQAASQDNLVTLDIFPDMTISTLRESIQADANIPPASQQIYHNGRLIADDSKTMEEMQITDGDMLAVHVRSPRPAAAPAQAQRPQAAAAASASAPAQPQTQTRQGGDNDPEMVRLQVLGDPALRQQLQRQHPELASAAEDPARFASILRDAQDRERRERLERQREIERLNDDPFNIENQRKIEDMIRQERVMENLQNAMEHNPEVFGRVHMLYINVEVNGHKVKAFVDSGAQATIISPSCAEACGIMRLVDTRFAGVARGVGTANIIGRVHSAQIKIGQLHLPCSFTVMEGKSTDLLLGLDMLKRYQATIDLAKDKLCIQGEEVPFLGEADIPKDEEAAAAQEPTIPGPAGTSIGQRSGVVMPPGETPQQQQPQQQQQPSVPTQQPPNPAAQAPAAPAPNVTAAHVDSLVAMGATREQAVQALQAAEDNVDVAAGLIFF</sequence>
<dbReference type="PROSITE" id="PS50030">
    <property type="entry name" value="UBA"/>
    <property type="match status" value="1"/>
</dbReference>
<evidence type="ECO:0000256" key="2">
    <source>
        <dbReference type="ARBA" id="ARBA00004496"/>
    </source>
</evidence>
<keyword evidence="9" id="KW-0378">Hydrolase</keyword>
<evidence type="ECO:0000256" key="1">
    <source>
        <dbReference type="ARBA" id="ARBA00003231"/>
    </source>
</evidence>
<comment type="caution">
    <text evidence="15">The sequence shown here is derived from an EMBL/GenBank/DDBJ whole genome shotgun (WGS) entry which is preliminary data.</text>
</comment>
<keyword evidence="12" id="KW-0732">Signal</keyword>
<feature type="region of interest" description="Disordered" evidence="11">
    <location>
        <begin position="671"/>
        <end position="737"/>
    </location>
</feature>
<dbReference type="PROSITE" id="PS50053">
    <property type="entry name" value="UBIQUITIN_2"/>
    <property type="match status" value="1"/>
</dbReference>
<dbReference type="SMART" id="SM00165">
    <property type="entry name" value="UBA"/>
    <property type="match status" value="1"/>
</dbReference>
<dbReference type="InterPro" id="IPR015940">
    <property type="entry name" value="UBA"/>
</dbReference>
<feature type="compositionally biased region" description="Low complexity" evidence="11">
    <location>
        <begin position="408"/>
        <end position="434"/>
    </location>
</feature>
<keyword evidence="6" id="KW-0963">Cytoplasm</keyword>
<feature type="region of interest" description="Disordered" evidence="11">
    <location>
        <begin position="408"/>
        <end position="446"/>
    </location>
</feature>
<comment type="similarity">
    <text evidence="3">Belongs to the DDI1 family.</text>
</comment>